<evidence type="ECO:0000256" key="1">
    <source>
        <dbReference type="SAM" id="MobiDB-lite"/>
    </source>
</evidence>
<feature type="region of interest" description="Disordered" evidence="1">
    <location>
        <begin position="1"/>
        <end position="92"/>
    </location>
</feature>
<sequence>MLGLSRVNTGTSGPWTRDRGLSGQSGRSQHLYGVRSECDDSFPGREVLRQSRLQNSSTTATAQRATHTSPNASKLDDRGRNQKSTRIFIYIP</sequence>
<proteinExistence type="predicted"/>
<organism evidence="2 3">
    <name type="scientific">Knipowitschia caucasica</name>
    <name type="common">Caucasian dwarf goby</name>
    <name type="synonym">Pomatoschistus caucasicus</name>
    <dbReference type="NCBI Taxonomy" id="637954"/>
    <lineage>
        <taxon>Eukaryota</taxon>
        <taxon>Metazoa</taxon>
        <taxon>Chordata</taxon>
        <taxon>Craniata</taxon>
        <taxon>Vertebrata</taxon>
        <taxon>Euteleostomi</taxon>
        <taxon>Actinopterygii</taxon>
        <taxon>Neopterygii</taxon>
        <taxon>Teleostei</taxon>
        <taxon>Neoteleostei</taxon>
        <taxon>Acanthomorphata</taxon>
        <taxon>Gobiaria</taxon>
        <taxon>Gobiiformes</taxon>
        <taxon>Gobioidei</taxon>
        <taxon>Gobiidae</taxon>
        <taxon>Gobiinae</taxon>
        <taxon>Knipowitschia</taxon>
    </lineage>
</organism>
<evidence type="ECO:0000313" key="3">
    <source>
        <dbReference type="Proteomes" id="UP001497482"/>
    </source>
</evidence>
<dbReference type="AlphaFoldDB" id="A0AAV2JM11"/>
<feature type="compositionally biased region" description="Basic and acidic residues" evidence="1">
    <location>
        <begin position="36"/>
        <end position="49"/>
    </location>
</feature>
<accession>A0AAV2JM11</accession>
<evidence type="ECO:0000313" key="2">
    <source>
        <dbReference type="EMBL" id="CAL1577223.1"/>
    </source>
</evidence>
<name>A0AAV2JM11_KNICA</name>
<feature type="compositionally biased region" description="Polar residues" evidence="1">
    <location>
        <begin position="1"/>
        <end position="14"/>
    </location>
</feature>
<feature type="compositionally biased region" description="Polar residues" evidence="1">
    <location>
        <begin position="51"/>
        <end position="72"/>
    </location>
</feature>
<reference evidence="2 3" key="1">
    <citation type="submission" date="2024-04" db="EMBL/GenBank/DDBJ databases">
        <authorList>
            <person name="Waldvogel A.-M."/>
            <person name="Schoenle A."/>
        </authorList>
    </citation>
    <scope>NUCLEOTIDE SEQUENCE [LARGE SCALE GENOMIC DNA]</scope>
</reference>
<dbReference type="Proteomes" id="UP001497482">
    <property type="component" value="Chromosome 13"/>
</dbReference>
<dbReference type="EMBL" id="OZ035835">
    <property type="protein sequence ID" value="CAL1577223.1"/>
    <property type="molecule type" value="Genomic_DNA"/>
</dbReference>
<gene>
    <name evidence="2" type="ORF">KC01_LOCUS8599</name>
</gene>
<keyword evidence="3" id="KW-1185">Reference proteome</keyword>
<protein>
    <submittedName>
        <fullName evidence="2">Uncharacterized protein</fullName>
    </submittedName>
</protein>